<feature type="signal peptide" evidence="11">
    <location>
        <begin position="1"/>
        <end position="25"/>
    </location>
</feature>
<dbReference type="SUPFAM" id="SSF53474">
    <property type="entry name" value="alpha/beta-Hydrolases"/>
    <property type="match status" value="1"/>
</dbReference>
<evidence type="ECO:0000256" key="8">
    <source>
        <dbReference type="ARBA" id="ARBA00023157"/>
    </source>
</evidence>
<protein>
    <recommendedName>
        <fullName evidence="11">Carboxypeptidase</fullName>
        <ecNumber evidence="11">3.4.16.-</ecNumber>
    </recommendedName>
</protein>
<name>A0A6A5LJY0_LUPAL</name>
<keyword evidence="6 11" id="KW-0732">Signal</keyword>
<dbReference type="GO" id="GO:0004185">
    <property type="term" value="F:serine-type carboxypeptidase activity"/>
    <property type="evidence" value="ECO:0007669"/>
    <property type="project" value="UniProtKB-UniRule"/>
</dbReference>
<dbReference type="InterPro" id="IPR018202">
    <property type="entry name" value="Ser_caboxypep_ser_AS"/>
</dbReference>
<dbReference type="Gene3D" id="3.40.50.11320">
    <property type="match status" value="1"/>
</dbReference>
<reference evidence="13" key="1">
    <citation type="journal article" date="2020" name="Nat. Commun.">
        <title>Genome sequence of the cluster root forming white lupin.</title>
        <authorList>
            <person name="Hufnagel B."/>
            <person name="Marques A."/>
            <person name="Soriano A."/>
            <person name="Marques L."/>
            <person name="Divol F."/>
            <person name="Doumas P."/>
            <person name="Sallet E."/>
            <person name="Mancinotti D."/>
            <person name="Carrere S."/>
            <person name="Marande W."/>
            <person name="Arribat S."/>
            <person name="Keller J."/>
            <person name="Huneau C."/>
            <person name="Blein T."/>
            <person name="Aime D."/>
            <person name="Laguerre M."/>
            <person name="Taylor J."/>
            <person name="Schubert V."/>
            <person name="Nelson M."/>
            <person name="Geu-Flores F."/>
            <person name="Crespi M."/>
            <person name="Gallardo-Guerrero K."/>
            <person name="Delaux P.-M."/>
            <person name="Salse J."/>
            <person name="Berges H."/>
            <person name="Guyot R."/>
            <person name="Gouzy J."/>
            <person name="Peret B."/>
        </authorList>
    </citation>
    <scope>NUCLEOTIDE SEQUENCE [LARGE SCALE GENOMIC DNA]</scope>
    <source>
        <strain evidence="13">cv. Amiga</strain>
    </source>
</reference>
<feature type="chain" id="PRO_5039967736" description="Carboxypeptidase" evidence="11">
    <location>
        <begin position="26"/>
        <end position="464"/>
    </location>
</feature>
<evidence type="ECO:0000256" key="4">
    <source>
        <dbReference type="ARBA" id="ARBA00022645"/>
    </source>
</evidence>
<dbReference type="EC" id="3.4.16.-" evidence="11"/>
<dbReference type="GO" id="GO:0005576">
    <property type="term" value="C:extracellular region"/>
    <property type="evidence" value="ECO:0007669"/>
    <property type="project" value="UniProtKB-SubCell"/>
</dbReference>
<organism evidence="12 13">
    <name type="scientific">Lupinus albus</name>
    <name type="common">White lupine</name>
    <name type="synonym">Lupinus termis</name>
    <dbReference type="NCBI Taxonomy" id="3870"/>
    <lineage>
        <taxon>Eukaryota</taxon>
        <taxon>Viridiplantae</taxon>
        <taxon>Streptophyta</taxon>
        <taxon>Embryophyta</taxon>
        <taxon>Tracheophyta</taxon>
        <taxon>Spermatophyta</taxon>
        <taxon>Magnoliopsida</taxon>
        <taxon>eudicotyledons</taxon>
        <taxon>Gunneridae</taxon>
        <taxon>Pentapetalae</taxon>
        <taxon>rosids</taxon>
        <taxon>fabids</taxon>
        <taxon>Fabales</taxon>
        <taxon>Fabaceae</taxon>
        <taxon>Papilionoideae</taxon>
        <taxon>50 kb inversion clade</taxon>
        <taxon>genistoids sensu lato</taxon>
        <taxon>core genistoids</taxon>
        <taxon>Genisteae</taxon>
        <taxon>Lupinus</taxon>
    </lineage>
</organism>
<dbReference type="GO" id="GO:0005773">
    <property type="term" value="C:vacuole"/>
    <property type="evidence" value="ECO:0007669"/>
    <property type="project" value="TreeGrafter"/>
</dbReference>
<dbReference type="PANTHER" id="PTHR11802:SF281">
    <property type="entry name" value="CARBOXYPEPTIDASE"/>
    <property type="match status" value="1"/>
</dbReference>
<comment type="similarity">
    <text evidence="2 11">Belongs to the peptidase S10 family.</text>
</comment>
<dbReference type="PROSITE" id="PS00560">
    <property type="entry name" value="CARBOXYPEPT_SER_HIS"/>
    <property type="match status" value="1"/>
</dbReference>
<comment type="caution">
    <text evidence="12">The sequence shown here is derived from an EMBL/GenBank/DDBJ whole genome shotgun (WGS) entry which is preliminary data.</text>
</comment>
<dbReference type="OrthoDB" id="443318at2759"/>
<keyword evidence="9" id="KW-0325">Glycoprotein</keyword>
<gene>
    <name evidence="12" type="ORF">Lalb_Chr21g0316721</name>
</gene>
<sequence>MLSESCVMIATIIIVLVEIIVGVNSFPEADKISTLPGQPQVKFKQYSGYITVDEKQKRALFYYFSEAEVESASKPLVLWLNGGPGCSSVGAGAFIEHGPFKPSENGLVKNEYSWNKEANMLYLESPAGVGFSYSTNQSFYDFVNDEITAKDNLVFLQNWFTKFPEYTNNDFFITGESYAGHYVPQLAQLIVKTKTKFNLKGIAIGNPLLEFNTDFNSRADFLWSHGLISDSTFKIFTKVCNYSQIRRQVQSGTLSSICAGVNKLVSTEVSRYIDAYDVTLDVCLSSAYQQAYVLNQLTQLQEVARVDVCEEDETITYLNRKDVQEALHARLVGTNTWSTCSEVLKYDMQNLEVPTISILGALFKSNIRVLVYSGDQDSVIPLLGTRSLVNGLAKEFELNTTISYRAWFEGKQVAGWTQVYGNILSFATIRGASHEAPFSQPERSLVLLKAFLEGKPLPGVLSVI</sequence>
<comment type="function">
    <text evidence="10">Probable carboxypeptidase.</text>
</comment>
<evidence type="ECO:0000256" key="1">
    <source>
        <dbReference type="ARBA" id="ARBA00004613"/>
    </source>
</evidence>
<evidence type="ECO:0000313" key="12">
    <source>
        <dbReference type="EMBL" id="KAE9590161.1"/>
    </source>
</evidence>
<dbReference type="InterPro" id="IPR001563">
    <property type="entry name" value="Peptidase_S10"/>
</dbReference>
<keyword evidence="8" id="KW-1015">Disulfide bond</keyword>
<dbReference type="PANTHER" id="PTHR11802">
    <property type="entry name" value="SERINE PROTEASE FAMILY S10 SERINE CARBOXYPEPTIDASE"/>
    <property type="match status" value="1"/>
</dbReference>
<dbReference type="Gene3D" id="6.10.250.940">
    <property type="match status" value="1"/>
</dbReference>
<evidence type="ECO:0000256" key="3">
    <source>
        <dbReference type="ARBA" id="ARBA00022525"/>
    </source>
</evidence>
<dbReference type="GO" id="GO:0006508">
    <property type="term" value="P:proteolysis"/>
    <property type="evidence" value="ECO:0007669"/>
    <property type="project" value="UniProtKB-KW"/>
</dbReference>
<accession>A0A6A5LJY0</accession>
<dbReference type="InterPro" id="IPR029058">
    <property type="entry name" value="AB_hydrolase_fold"/>
</dbReference>
<evidence type="ECO:0000256" key="9">
    <source>
        <dbReference type="ARBA" id="ARBA00023180"/>
    </source>
</evidence>
<dbReference type="EMBL" id="WOCE01000021">
    <property type="protein sequence ID" value="KAE9590161.1"/>
    <property type="molecule type" value="Genomic_DNA"/>
</dbReference>
<comment type="subcellular location">
    <subcellularLocation>
        <location evidence="1">Secreted</location>
    </subcellularLocation>
</comment>
<dbReference type="PROSITE" id="PS00131">
    <property type="entry name" value="CARBOXYPEPT_SER_SER"/>
    <property type="match status" value="1"/>
</dbReference>
<keyword evidence="13" id="KW-1185">Reference proteome</keyword>
<evidence type="ECO:0000256" key="10">
    <source>
        <dbReference type="ARBA" id="ARBA00037399"/>
    </source>
</evidence>
<evidence type="ECO:0000256" key="7">
    <source>
        <dbReference type="ARBA" id="ARBA00022801"/>
    </source>
</evidence>
<dbReference type="FunFam" id="3.40.50.11320:FF:000004">
    <property type="entry name" value="Carboxypeptidase"/>
    <property type="match status" value="1"/>
</dbReference>
<dbReference type="InterPro" id="IPR033124">
    <property type="entry name" value="Ser_caboxypep_his_AS"/>
</dbReference>
<keyword evidence="4 11" id="KW-0121">Carboxypeptidase</keyword>
<proteinExistence type="inferred from homology"/>
<dbReference type="PRINTS" id="PR00724">
    <property type="entry name" value="CRBOXYPTASEC"/>
</dbReference>
<keyword evidence="3" id="KW-0964">Secreted</keyword>
<evidence type="ECO:0000256" key="2">
    <source>
        <dbReference type="ARBA" id="ARBA00009431"/>
    </source>
</evidence>
<evidence type="ECO:0000256" key="6">
    <source>
        <dbReference type="ARBA" id="ARBA00022729"/>
    </source>
</evidence>
<dbReference type="Gene3D" id="3.40.50.1820">
    <property type="entry name" value="alpha/beta hydrolase"/>
    <property type="match status" value="1"/>
</dbReference>
<keyword evidence="5 11" id="KW-0645">Protease</keyword>
<dbReference type="FunFam" id="3.40.50.1820:FF:000453">
    <property type="entry name" value="Carboxypeptidase"/>
    <property type="match status" value="1"/>
</dbReference>
<dbReference type="Proteomes" id="UP000447434">
    <property type="component" value="Chromosome 21"/>
</dbReference>
<dbReference type="Pfam" id="PF00450">
    <property type="entry name" value="Peptidase_S10"/>
    <property type="match status" value="1"/>
</dbReference>
<evidence type="ECO:0000313" key="13">
    <source>
        <dbReference type="Proteomes" id="UP000447434"/>
    </source>
</evidence>
<dbReference type="AlphaFoldDB" id="A0A6A5LJY0"/>
<evidence type="ECO:0000256" key="5">
    <source>
        <dbReference type="ARBA" id="ARBA00022670"/>
    </source>
</evidence>
<evidence type="ECO:0000256" key="11">
    <source>
        <dbReference type="RuleBase" id="RU361156"/>
    </source>
</evidence>
<keyword evidence="7 11" id="KW-0378">Hydrolase</keyword>